<feature type="disulfide bond" evidence="3">
    <location>
        <begin position="176"/>
        <end position="185"/>
    </location>
</feature>
<dbReference type="InterPro" id="IPR001938">
    <property type="entry name" value="Thaumatin"/>
</dbReference>
<dbReference type="FunFam" id="2.60.110.10:FF:000003">
    <property type="entry name" value="Thaumatin I"/>
    <property type="match status" value="1"/>
</dbReference>
<feature type="disulfide bond" evidence="3">
    <location>
        <begin position="33"/>
        <end position="233"/>
    </location>
</feature>
<dbReference type="InParanoid" id="A0A6I9QIG0"/>
<dbReference type="PANTHER" id="PTHR31048">
    <property type="entry name" value="OS03G0233200 PROTEIN"/>
    <property type="match status" value="1"/>
</dbReference>
<feature type="disulfide bond" evidence="3">
    <location>
        <begin position="93"/>
        <end position="98"/>
    </location>
</feature>
<gene>
    <name evidence="6" type="primary">LOC105036043</name>
</gene>
<accession>A0A6I9QIG0</accession>
<feature type="chain" id="PRO_5027027648" evidence="4">
    <location>
        <begin position="25"/>
        <end position="234"/>
    </location>
</feature>
<keyword evidence="2 3" id="KW-1015">Disulfide bond</keyword>
<evidence type="ECO:0000256" key="4">
    <source>
        <dbReference type="SAM" id="SignalP"/>
    </source>
</evidence>
<dbReference type="AlphaFoldDB" id="A0A6I9QIG0"/>
<evidence type="ECO:0000313" key="5">
    <source>
        <dbReference type="Proteomes" id="UP000504607"/>
    </source>
</evidence>
<dbReference type="PIRSF" id="PIRSF002703">
    <property type="entry name" value="Thaumatin"/>
    <property type="match status" value="1"/>
</dbReference>
<comment type="similarity">
    <text evidence="1">Belongs to the thaumatin family.</text>
</comment>
<dbReference type="Gene3D" id="2.60.110.10">
    <property type="entry name" value="Thaumatin"/>
    <property type="match status" value="1"/>
</dbReference>
<dbReference type="Pfam" id="PF00314">
    <property type="entry name" value="Thaumatin"/>
    <property type="match status" value="1"/>
</dbReference>
<evidence type="ECO:0000256" key="3">
    <source>
        <dbReference type="PIRSR" id="PIRSR002703-1"/>
    </source>
</evidence>
<dbReference type="RefSeq" id="XP_010910080.1">
    <property type="nucleotide sequence ID" value="XM_010911778.3"/>
</dbReference>
<feature type="signal peptide" evidence="4">
    <location>
        <begin position="1"/>
        <end position="24"/>
    </location>
</feature>
<feature type="disulfide bond" evidence="3">
    <location>
        <begin position="78"/>
        <end position="88"/>
    </location>
</feature>
<keyword evidence="4" id="KW-0732">Signal</keyword>
<feature type="disulfide bond" evidence="3">
    <location>
        <begin position="162"/>
        <end position="172"/>
    </location>
</feature>
<dbReference type="SUPFAM" id="SSF49870">
    <property type="entry name" value="Osmotin, thaumatin-like protein"/>
    <property type="match status" value="1"/>
</dbReference>
<sequence>MKMASSTTLTLLFFPFLLLTISHATTFDIVNECSYTVWAAWAAPGNVGGGQQLNQGQNWTVTVNTSTAAGRIWGRTGCSFDANGNGHCQTGDCGKLACTSYGSPPNTLAEFAVNQNSPPYYTNRDFIDISLLQGFNMPMDFRSTSASCSQDIQCNADVVGQCPNALKVPGGCDDPCTIFKTAQYCCSSGSSCEPTIYSQFFKRLCPEAYSYPEDDTTSTSSCPGGTSYRVTFCP</sequence>
<dbReference type="SMART" id="SM00205">
    <property type="entry name" value="THN"/>
    <property type="match status" value="1"/>
</dbReference>
<proteinExistence type="inferred from homology"/>
<evidence type="ECO:0000256" key="2">
    <source>
        <dbReference type="ARBA" id="ARBA00023157"/>
    </source>
</evidence>
<evidence type="ECO:0000256" key="1">
    <source>
        <dbReference type="ARBA" id="ARBA00010607"/>
    </source>
</evidence>
<protein>
    <submittedName>
        <fullName evidence="6">Protein P21-like</fullName>
    </submittedName>
</protein>
<organism evidence="5 6">
    <name type="scientific">Elaeis guineensis var. tenera</name>
    <name type="common">Oil palm</name>
    <dbReference type="NCBI Taxonomy" id="51953"/>
    <lineage>
        <taxon>Eukaryota</taxon>
        <taxon>Viridiplantae</taxon>
        <taxon>Streptophyta</taxon>
        <taxon>Embryophyta</taxon>
        <taxon>Tracheophyta</taxon>
        <taxon>Spermatophyta</taxon>
        <taxon>Magnoliopsida</taxon>
        <taxon>Liliopsida</taxon>
        <taxon>Arecaceae</taxon>
        <taxon>Arecoideae</taxon>
        <taxon>Cocoseae</taxon>
        <taxon>Elaeidinae</taxon>
        <taxon>Elaeis</taxon>
    </lineage>
</organism>
<dbReference type="PRINTS" id="PR00347">
    <property type="entry name" value="THAUMATIN"/>
</dbReference>
<dbReference type="Proteomes" id="UP000504607">
    <property type="component" value="Unplaced"/>
</dbReference>
<dbReference type="InterPro" id="IPR037176">
    <property type="entry name" value="Osmotin/thaumatin-like_sf"/>
</dbReference>
<dbReference type="PROSITE" id="PS51367">
    <property type="entry name" value="THAUMATIN_2"/>
    <property type="match status" value="1"/>
</dbReference>
<name>A0A6I9QIG0_ELAGV</name>
<dbReference type="OrthoDB" id="430315at2759"/>
<evidence type="ECO:0000313" key="6">
    <source>
        <dbReference type="RefSeq" id="XP_010910080.1"/>
    </source>
</evidence>
<feature type="disulfide bond" evidence="3">
    <location>
        <begin position="154"/>
        <end position="205"/>
    </location>
</feature>
<reference evidence="6" key="1">
    <citation type="submission" date="2025-08" db="UniProtKB">
        <authorList>
            <consortium name="RefSeq"/>
        </authorList>
    </citation>
    <scope>IDENTIFICATION</scope>
</reference>
<keyword evidence="5" id="KW-1185">Reference proteome</keyword>
<feature type="disulfide bond" evidence="3">
    <location>
        <begin position="186"/>
        <end position="192"/>
    </location>
</feature>